<sequence>MAPVKPPHRWIFAPTRDCPPDGSISLGNIVVSPDLPDEPLNTPLVPAEAISTHNAQNWTLHNGRAKGGRVGIWASFCQLLVGAGGDANIGWARGINQQWSVRNMRTCTFHPSTAFIEAEVQKDEVSKFILRTKFRQKVYMITGVKIATGAKGFTAYMQKRSFDGSLGVDGTPWGVPVGAGPQLEVRGSSGTTVGFEDADDFVFAFQLREIKVKKTGKVEHKQFRDGDFFGFDDPSKEQHVQDNQAVECLGLSDVDSGGDDFDLEEMEAVEEENGEECICVKLDE</sequence>
<protein>
    <submittedName>
        <fullName evidence="1">Uncharacterized protein</fullName>
    </submittedName>
</protein>
<evidence type="ECO:0000313" key="1">
    <source>
        <dbReference type="EMBL" id="KAL1637948.1"/>
    </source>
</evidence>
<organism evidence="1 2">
    <name type="scientific">Neofusicoccum ribis</name>
    <dbReference type="NCBI Taxonomy" id="45134"/>
    <lineage>
        <taxon>Eukaryota</taxon>
        <taxon>Fungi</taxon>
        <taxon>Dikarya</taxon>
        <taxon>Ascomycota</taxon>
        <taxon>Pezizomycotina</taxon>
        <taxon>Dothideomycetes</taxon>
        <taxon>Dothideomycetes incertae sedis</taxon>
        <taxon>Botryosphaeriales</taxon>
        <taxon>Botryosphaeriaceae</taxon>
        <taxon>Neofusicoccum</taxon>
    </lineage>
</organism>
<reference evidence="1 2" key="1">
    <citation type="submission" date="2024-02" db="EMBL/GenBank/DDBJ databases">
        <title>De novo assembly and annotation of 12 fungi associated with fruit tree decline syndrome in Ontario, Canada.</title>
        <authorList>
            <person name="Sulman M."/>
            <person name="Ellouze W."/>
            <person name="Ilyukhin E."/>
        </authorList>
    </citation>
    <scope>NUCLEOTIDE SEQUENCE [LARGE SCALE GENOMIC DNA]</scope>
    <source>
        <strain evidence="1 2">M1-105</strain>
    </source>
</reference>
<evidence type="ECO:0000313" key="2">
    <source>
        <dbReference type="Proteomes" id="UP001521116"/>
    </source>
</evidence>
<accession>A0ABR3TEF1</accession>
<comment type="caution">
    <text evidence="1">The sequence shown here is derived from an EMBL/GenBank/DDBJ whole genome shotgun (WGS) entry which is preliminary data.</text>
</comment>
<gene>
    <name evidence="1" type="ORF">SLS56_000505</name>
</gene>
<dbReference type="Proteomes" id="UP001521116">
    <property type="component" value="Unassembled WGS sequence"/>
</dbReference>
<keyword evidence="2" id="KW-1185">Reference proteome</keyword>
<name>A0ABR3TEF1_9PEZI</name>
<dbReference type="EMBL" id="JAJVDC020000002">
    <property type="protein sequence ID" value="KAL1637948.1"/>
    <property type="molecule type" value="Genomic_DNA"/>
</dbReference>
<proteinExistence type="predicted"/>